<dbReference type="AlphaFoldDB" id="A0A8J4E5M8"/>
<proteinExistence type="predicted"/>
<dbReference type="EMBL" id="BOPG01000049">
    <property type="protein sequence ID" value="GIJ60057.1"/>
    <property type="molecule type" value="Genomic_DNA"/>
</dbReference>
<evidence type="ECO:0000313" key="2">
    <source>
        <dbReference type="Proteomes" id="UP000612585"/>
    </source>
</evidence>
<protein>
    <submittedName>
        <fullName evidence="1">Uncharacterized protein</fullName>
    </submittedName>
</protein>
<sequence>MGAGSNGGGIDLHDPRQSLTEWKFAGKMGHERRVIAAGVGGPASREGGHGVSCARYIGASFARASRNADRTVAGFITMIAAISVGW</sequence>
<keyword evidence="2" id="KW-1185">Reference proteome</keyword>
<name>A0A8J4E5M8_9ACTN</name>
<dbReference type="Proteomes" id="UP000612585">
    <property type="component" value="Unassembled WGS sequence"/>
</dbReference>
<comment type="caution">
    <text evidence="1">The sequence shown here is derived from an EMBL/GenBank/DDBJ whole genome shotgun (WGS) entry which is preliminary data.</text>
</comment>
<reference evidence="1" key="1">
    <citation type="submission" date="2021-01" db="EMBL/GenBank/DDBJ databases">
        <title>Whole genome shotgun sequence of Virgisporangium aurantiacum NBRC 16421.</title>
        <authorList>
            <person name="Komaki H."/>
            <person name="Tamura T."/>
        </authorList>
    </citation>
    <scope>NUCLEOTIDE SEQUENCE</scope>
    <source>
        <strain evidence="1">NBRC 16421</strain>
    </source>
</reference>
<organism evidence="1 2">
    <name type="scientific">Virgisporangium aurantiacum</name>
    <dbReference type="NCBI Taxonomy" id="175570"/>
    <lineage>
        <taxon>Bacteria</taxon>
        <taxon>Bacillati</taxon>
        <taxon>Actinomycetota</taxon>
        <taxon>Actinomycetes</taxon>
        <taxon>Micromonosporales</taxon>
        <taxon>Micromonosporaceae</taxon>
        <taxon>Virgisporangium</taxon>
    </lineage>
</organism>
<accession>A0A8J4E5M8</accession>
<gene>
    <name evidence="1" type="ORF">Vau01_075730</name>
</gene>
<evidence type="ECO:0000313" key="1">
    <source>
        <dbReference type="EMBL" id="GIJ60057.1"/>
    </source>
</evidence>